<protein>
    <submittedName>
        <fullName evidence="1">Uncharacterized protein</fullName>
    </submittedName>
</protein>
<proteinExistence type="predicted"/>
<organism evidence="1 2">
    <name type="scientific">Mycena indigotica</name>
    <dbReference type="NCBI Taxonomy" id="2126181"/>
    <lineage>
        <taxon>Eukaryota</taxon>
        <taxon>Fungi</taxon>
        <taxon>Dikarya</taxon>
        <taxon>Basidiomycota</taxon>
        <taxon>Agaricomycotina</taxon>
        <taxon>Agaricomycetes</taxon>
        <taxon>Agaricomycetidae</taxon>
        <taxon>Agaricales</taxon>
        <taxon>Marasmiineae</taxon>
        <taxon>Mycenaceae</taxon>
        <taxon>Mycena</taxon>
    </lineage>
</organism>
<keyword evidence="2" id="KW-1185">Reference proteome</keyword>
<accession>A0A8H6T730</accession>
<gene>
    <name evidence="1" type="ORF">MIND_00210700</name>
</gene>
<reference evidence="1" key="1">
    <citation type="submission" date="2020-05" db="EMBL/GenBank/DDBJ databases">
        <title>Mycena genomes resolve the evolution of fungal bioluminescence.</title>
        <authorList>
            <person name="Tsai I.J."/>
        </authorList>
    </citation>
    <scope>NUCLEOTIDE SEQUENCE</scope>
    <source>
        <strain evidence="1">171206Taipei</strain>
    </source>
</reference>
<dbReference type="GeneID" id="59341518"/>
<dbReference type="AlphaFoldDB" id="A0A8H6T730"/>
<sequence>MSSLSTMYSSYEKRTLAAIAQYNSEASEFAWVDGQERREKQQAYLHHLEMQARAMNAYADRLETEGLAMIMPAPGATKRFYDDVLDGSQIALNDPPTKRSKLE</sequence>
<evidence type="ECO:0000313" key="1">
    <source>
        <dbReference type="EMBL" id="KAF7311989.1"/>
    </source>
</evidence>
<dbReference type="Proteomes" id="UP000636479">
    <property type="component" value="Unassembled WGS sequence"/>
</dbReference>
<evidence type="ECO:0000313" key="2">
    <source>
        <dbReference type="Proteomes" id="UP000636479"/>
    </source>
</evidence>
<dbReference type="EMBL" id="JACAZF010000002">
    <property type="protein sequence ID" value="KAF7311989.1"/>
    <property type="molecule type" value="Genomic_DNA"/>
</dbReference>
<comment type="caution">
    <text evidence="1">The sequence shown here is derived from an EMBL/GenBank/DDBJ whole genome shotgun (WGS) entry which is preliminary data.</text>
</comment>
<dbReference type="RefSeq" id="XP_037224097.1">
    <property type="nucleotide sequence ID" value="XM_037359002.1"/>
</dbReference>
<name>A0A8H6T730_9AGAR</name>